<dbReference type="Gene3D" id="3.40.50.300">
    <property type="entry name" value="P-loop containing nucleotide triphosphate hydrolases"/>
    <property type="match status" value="1"/>
</dbReference>
<reference evidence="1 2" key="1">
    <citation type="journal article" date="2012" name="Science">
        <title>Ecological populations of bacteria act as socially cohesive units of antibiotic production and resistance.</title>
        <authorList>
            <person name="Cordero O.X."/>
            <person name="Wildschutte H."/>
            <person name="Kirkup B."/>
            <person name="Proehl S."/>
            <person name="Ngo L."/>
            <person name="Hussain F."/>
            <person name="Le Roux F."/>
            <person name="Mincer T."/>
            <person name="Polz M.F."/>
        </authorList>
    </citation>
    <scope>NUCLEOTIDE SEQUENCE [LARGE SCALE GENOMIC DNA]</scope>
    <source>
        <strain evidence="1 2">ZF-129</strain>
    </source>
</reference>
<dbReference type="OrthoDB" id="784829at2"/>
<organism evidence="1 2">
    <name type="scientific">Vibrio genomosp. F10 str. ZF-129</name>
    <dbReference type="NCBI Taxonomy" id="1187848"/>
    <lineage>
        <taxon>Bacteria</taxon>
        <taxon>Pseudomonadati</taxon>
        <taxon>Pseudomonadota</taxon>
        <taxon>Gammaproteobacteria</taxon>
        <taxon>Vibrionales</taxon>
        <taxon>Vibrionaceae</taxon>
        <taxon>Vibrio</taxon>
    </lineage>
</organism>
<dbReference type="InterPro" id="IPR038724">
    <property type="entry name" value="RepA"/>
</dbReference>
<dbReference type="eggNOG" id="COG3598">
    <property type="taxonomic scope" value="Bacteria"/>
</dbReference>
<dbReference type="SUPFAM" id="SSF52540">
    <property type="entry name" value="P-loop containing nucleoside triphosphate hydrolases"/>
    <property type="match status" value="1"/>
</dbReference>
<accession>A0A1E5BF63</accession>
<dbReference type="RefSeq" id="WP_017041484.1">
    <property type="nucleotide sequence ID" value="NZ_AJYQ02000091.1"/>
</dbReference>
<dbReference type="STRING" id="1187848.A1QO_07900"/>
<protein>
    <submittedName>
        <fullName evidence="1">Uncharacterized protein</fullName>
    </submittedName>
</protein>
<comment type="caution">
    <text evidence="1">The sequence shown here is derived from an EMBL/GenBank/DDBJ whole genome shotgun (WGS) entry which is preliminary data.</text>
</comment>
<evidence type="ECO:0000313" key="1">
    <source>
        <dbReference type="EMBL" id="OEE34432.1"/>
    </source>
</evidence>
<dbReference type="EMBL" id="AJYQ02000091">
    <property type="protein sequence ID" value="OEE34432.1"/>
    <property type="molecule type" value="Genomic_DNA"/>
</dbReference>
<proteinExistence type="predicted"/>
<dbReference type="InterPro" id="IPR027417">
    <property type="entry name" value="P-loop_NTPase"/>
</dbReference>
<dbReference type="Proteomes" id="UP000094741">
    <property type="component" value="Unassembled WGS sequence"/>
</dbReference>
<evidence type="ECO:0000313" key="2">
    <source>
        <dbReference type="Proteomes" id="UP000094741"/>
    </source>
</evidence>
<name>A0A1E5BF63_9VIBR</name>
<sequence>MSLKKLVIATVNNLVAPNQTAAEPPYNVYSSLSQASFNYGHSEGIPSKMLTKPESHATLSPREERIFKPKTLKFLRGSEGYERTLYWCVKNYIPTNSMGVIYAPSASLKSFLAIDIACSVAEGFDWCGNKVKKGAVLYVAAEGALGASRRIRGWEIHNNATVNNLFVLDHAIFLTYPADMTSLKNAIKALEESNRIKFDLIILDTLARNFIGDENTQQDMSKFITACDSLKAEIECSILLIHHTGKDASKGARGSSALRAACDCEFQVQRIDGGKSLNFISTKQKDIEECEPIQIDFETVQLDVFDDEHNEIETLVKVAHSMQKKTAGNNLETKILEYIDAQPNKKITRKMLREFIYPNQKKLEDKERKQLQRALKSLQESKLIFVFQLDNRSQGSDEIQLTT</sequence>
<dbReference type="Pfam" id="PF13481">
    <property type="entry name" value="AAA_25"/>
    <property type="match status" value="1"/>
</dbReference>
<gene>
    <name evidence="1" type="ORF">A1QO_07900</name>
</gene>
<dbReference type="AlphaFoldDB" id="A0A1E5BF63"/>
<dbReference type="CDD" id="cd01125">
    <property type="entry name" value="RepA_RSF1010_like"/>
    <property type="match status" value="1"/>
</dbReference>